<evidence type="ECO:0000256" key="3">
    <source>
        <dbReference type="ARBA" id="ARBA00023002"/>
    </source>
</evidence>
<dbReference type="Pfam" id="PF00106">
    <property type="entry name" value="adh_short"/>
    <property type="match status" value="1"/>
</dbReference>
<accession>A0AAW0Q6E2</accession>
<keyword evidence="5" id="KW-1185">Reference proteome</keyword>
<dbReference type="GO" id="GO:0005737">
    <property type="term" value="C:cytoplasm"/>
    <property type="evidence" value="ECO:0007669"/>
    <property type="project" value="TreeGrafter"/>
</dbReference>
<dbReference type="GO" id="GO:0016491">
    <property type="term" value="F:oxidoreductase activity"/>
    <property type="evidence" value="ECO:0007669"/>
    <property type="project" value="UniProtKB-KW"/>
</dbReference>
<proteinExistence type="inferred from homology"/>
<protein>
    <submittedName>
        <fullName evidence="4">NAD(P)-binding protein</fullName>
    </submittedName>
</protein>
<keyword evidence="2" id="KW-0521">NADP</keyword>
<dbReference type="InterPro" id="IPR002347">
    <property type="entry name" value="SDR_fam"/>
</dbReference>
<gene>
    <name evidence="4" type="ORF">PG999_014465</name>
</gene>
<evidence type="ECO:0000256" key="2">
    <source>
        <dbReference type="ARBA" id="ARBA00022857"/>
    </source>
</evidence>
<dbReference type="Gene3D" id="3.40.50.720">
    <property type="entry name" value="NAD(P)-binding Rossmann-like Domain"/>
    <property type="match status" value="1"/>
</dbReference>
<dbReference type="PANTHER" id="PTHR43544:SF7">
    <property type="entry name" value="NADB-LER2"/>
    <property type="match status" value="1"/>
</dbReference>
<evidence type="ECO:0000256" key="1">
    <source>
        <dbReference type="ARBA" id="ARBA00006484"/>
    </source>
</evidence>
<evidence type="ECO:0000313" key="5">
    <source>
        <dbReference type="Proteomes" id="UP001392437"/>
    </source>
</evidence>
<reference evidence="4 5" key="1">
    <citation type="submission" date="2023-01" db="EMBL/GenBank/DDBJ databases">
        <title>Analysis of 21 Apiospora genomes using comparative genomics revels a genus with tremendous synthesis potential of carbohydrate active enzymes and secondary metabolites.</title>
        <authorList>
            <person name="Sorensen T."/>
        </authorList>
    </citation>
    <scope>NUCLEOTIDE SEQUENCE [LARGE SCALE GENOMIC DNA]</scope>
    <source>
        <strain evidence="4 5">CBS 117206</strain>
    </source>
</reference>
<organism evidence="4 5">
    <name type="scientific">Apiospora kogelbergensis</name>
    <dbReference type="NCBI Taxonomy" id="1337665"/>
    <lineage>
        <taxon>Eukaryota</taxon>
        <taxon>Fungi</taxon>
        <taxon>Dikarya</taxon>
        <taxon>Ascomycota</taxon>
        <taxon>Pezizomycotina</taxon>
        <taxon>Sordariomycetes</taxon>
        <taxon>Xylariomycetidae</taxon>
        <taxon>Amphisphaeriales</taxon>
        <taxon>Apiosporaceae</taxon>
        <taxon>Apiospora</taxon>
    </lineage>
</organism>
<dbReference type="InterPro" id="IPR051468">
    <property type="entry name" value="Fungal_SecMetab_SDRs"/>
</dbReference>
<dbReference type="SUPFAM" id="SSF51735">
    <property type="entry name" value="NAD(P)-binding Rossmann-fold domains"/>
    <property type="match status" value="1"/>
</dbReference>
<comment type="caution">
    <text evidence="4">The sequence shown here is derived from an EMBL/GenBank/DDBJ whole genome shotgun (WGS) entry which is preliminary data.</text>
</comment>
<keyword evidence="3" id="KW-0560">Oxidoreductase</keyword>
<dbReference type="InterPro" id="IPR036291">
    <property type="entry name" value="NAD(P)-bd_dom_sf"/>
</dbReference>
<dbReference type="AlphaFoldDB" id="A0AAW0Q6E2"/>
<comment type="similarity">
    <text evidence="1">Belongs to the short-chain dehydrogenases/reductases (SDR) family.</text>
</comment>
<sequence>MPEPLVVVISGVGRGIGNALARSYLSRPNCTVVGSVRDESAPGVADLQAVAAANHEAKLLIVKIESASEADAKKAVQRMRAAGIDHVDILIANAGVSPPIVGLETVELASVESAFRVNTLGPLALYQACHGLLLRSRSPKLITMSSKAGSIGDMSSLRAWKAPAYCISKAALNWITVSAHFGNDRLVSVAVSPGLVDSDMGNKTAREHMGLEAAPITMADSAEKIIKLIDGATRDNVSGKFIGAIDGEEIPW</sequence>
<dbReference type="PRINTS" id="PR00081">
    <property type="entry name" value="GDHRDH"/>
</dbReference>
<dbReference type="CDD" id="cd05325">
    <property type="entry name" value="carb_red_sniffer_like_SDR_c"/>
    <property type="match status" value="1"/>
</dbReference>
<dbReference type="PANTHER" id="PTHR43544">
    <property type="entry name" value="SHORT-CHAIN DEHYDROGENASE/REDUCTASE"/>
    <property type="match status" value="1"/>
</dbReference>
<name>A0AAW0Q6E2_9PEZI</name>
<dbReference type="Proteomes" id="UP001392437">
    <property type="component" value="Unassembled WGS sequence"/>
</dbReference>
<dbReference type="EMBL" id="JAQQWP010000012">
    <property type="protein sequence ID" value="KAK8092878.1"/>
    <property type="molecule type" value="Genomic_DNA"/>
</dbReference>
<evidence type="ECO:0000313" key="4">
    <source>
        <dbReference type="EMBL" id="KAK8092878.1"/>
    </source>
</evidence>